<accession>A0ABP9EZA2</accession>
<proteinExistence type="predicted"/>
<sequence length="78" mass="9282">MYLTQKSSKWNKYYGPSGILVLAADTTKVVKTKLINSVSDLIKTYRKYYNLYNVFIVYPNQMVYTNLDWTEKTRLKKE</sequence>
<gene>
    <name evidence="1" type="ORF">GCM10023311_13770</name>
</gene>
<evidence type="ECO:0000313" key="2">
    <source>
        <dbReference type="Proteomes" id="UP001500433"/>
    </source>
</evidence>
<dbReference type="Proteomes" id="UP001500433">
    <property type="component" value="Unassembled WGS sequence"/>
</dbReference>
<keyword evidence="2" id="KW-1185">Reference proteome</keyword>
<protein>
    <submittedName>
        <fullName evidence="1">Uncharacterized protein</fullName>
    </submittedName>
</protein>
<name>A0ABP9EZA2_9FLAO</name>
<comment type="caution">
    <text evidence="1">The sequence shown here is derived from an EMBL/GenBank/DDBJ whole genome shotgun (WGS) entry which is preliminary data.</text>
</comment>
<dbReference type="RefSeq" id="WP_345273353.1">
    <property type="nucleotide sequence ID" value="NZ_BAABJH010000001.1"/>
</dbReference>
<evidence type="ECO:0000313" key="1">
    <source>
        <dbReference type="EMBL" id="GAA4890738.1"/>
    </source>
</evidence>
<dbReference type="EMBL" id="BAABJH010000001">
    <property type="protein sequence ID" value="GAA4890738.1"/>
    <property type="molecule type" value="Genomic_DNA"/>
</dbReference>
<organism evidence="1 2">
    <name type="scientific">Flaviramulus aquimarinus</name>
    <dbReference type="NCBI Taxonomy" id="1170456"/>
    <lineage>
        <taxon>Bacteria</taxon>
        <taxon>Pseudomonadati</taxon>
        <taxon>Bacteroidota</taxon>
        <taxon>Flavobacteriia</taxon>
        <taxon>Flavobacteriales</taxon>
        <taxon>Flavobacteriaceae</taxon>
        <taxon>Flaviramulus</taxon>
    </lineage>
</organism>
<reference evidence="2" key="1">
    <citation type="journal article" date="2019" name="Int. J. Syst. Evol. Microbiol.">
        <title>The Global Catalogue of Microorganisms (GCM) 10K type strain sequencing project: providing services to taxonomists for standard genome sequencing and annotation.</title>
        <authorList>
            <consortium name="The Broad Institute Genomics Platform"/>
            <consortium name="The Broad Institute Genome Sequencing Center for Infectious Disease"/>
            <person name="Wu L."/>
            <person name="Ma J."/>
        </authorList>
    </citation>
    <scope>NUCLEOTIDE SEQUENCE [LARGE SCALE GENOMIC DNA]</scope>
    <source>
        <strain evidence="2">JCM 18274</strain>
    </source>
</reference>